<dbReference type="Pfam" id="PF09335">
    <property type="entry name" value="VTT_dom"/>
    <property type="match status" value="1"/>
</dbReference>
<evidence type="ECO:0000313" key="11">
    <source>
        <dbReference type="Proteomes" id="UP000676194"/>
    </source>
</evidence>
<dbReference type="GO" id="GO:0005886">
    <property type="term" value="C:plasma membrane"/>
    <property type="evidence" value="ECO:0007669"/>
    <property type="project" value="UniProtKB-SubCell"/>
</dbReference>
<evidence type="ECO:0000256" key="8">
    <source>
        <dbReference type="SAM" id="MobiDB-lite"/>
    </source>
</evidence>
<proteinExistence type="inferred from homology"/>
<organism evidence="10 11">
    <name type="scientific">Telmatocola sphagniphila</name>
    <dbReference type="NCBI Taxonomy" id="1123043"/>
    <lineage>
        <taxon>Bacteria</taxon>
        <taxon>Pseudomonadati</taxon>
        <taxon>Planctomycetota</taxon>
        <taxon>Planctomycetia</taxon>
        <taxon>Gemmatales</taxon>
        <taxon>Gemmataceae</taxon>
    </lineage>
</organism>
<dbReference type="KEGG" id="tsph:KIH39_01460"/>
<dbReference type="PANTHER" id="PTHR30353:SF15">
    <property type="entry name" value="INNER MEMBRANE PROTEIN YABI"/>
    <property type="match status" value="1"/>
</dbReference>
<gene>
    <name evidence="10" type="ORF">KIH39_01460</name>
</gene>
<protein>
    <submittedName>
        <fullName evidence="10">DedA family protein</fullName>
    </submittedName>
</protein>
<evidence type="ECO:0000313" key="10">
    <source>
        <dbReference type="EMBL" id="QVL32612.1"/>
    </source>
</evidence>
<dbReference type="RefSeq" id="WP_213497504.1">
    <property type="nucleotide sequence ID" value="NZ_CP074694.1"/>
</dbReference>
<accession>A0A8E6B763</accession>
<feature type="transmembrane region" description="Helical" evidence="7">
    <location>
        <begin position="6"/>
        <end position="23"/>
    </location>
</feature>
<comment type="subcellular location">
    <subcellularLocation>
        <location evidence="1 7">Cell membrane</location>
        <topology evidence="1 7">Multi-pass membrane protein</topology>
    </subcellularLocation>
</comment>
<feature type="transmembrane region" description="Helical" evidence="7">
    <location>
        <begin position="44"/>
        <end position="67"/>
    </location>
</feature>
<feature type="region of interest" description="Disordered" evidence="8">
    <location>
        <begin position="265"/>
        <end position="292"/>
    </location>
</feature>
<reference evidence="10" key="1">
    <citation type="submission" date="2021-05" db="EMBL/GenBank/DDBJ databases">
        <title>Complete genome sequence of the cellulolytic planctomycete Telmatocola sphagniphila SP2T and characterization of the first cellulase from planctomycetes.</title>
        <authorList>
            <person name="Rakitin A.L."/>
            <person name="Beletsky A.V."/>
            <person name="Naumoff D.G."/>
            <person name="Kulichevskaya I.S."/>
            <person name="Mardanov A.V."/>
            <person name="Ravin N.V."/>
            <person name="Dedysh S.N."/>
        </authorList>
    </citation>
    <scope>NUCLEOTIDE SEQUENCE</scope>
    <source>
        <strain evidence="10">SP2T</strain>
    </source>
</reference>
<feature type="transmembrane region" description="Helical" evidence="7">
    <location>
        <begin position="133"/>
        <end position="156"/>
    </location>
</feature>
<feature type="transmembrane region" description="Helical" evidence="7">
    <location>
        <begin position="168"/>
        <end position="187"/>
    </location>
</feature>
<evidence type="ECO:0000256" key="4">
    <source>
        <dbReference type="ARBA" id="ARBA00022692"/>
    </source>
</evidence>
<keyword evidence="5 7" id="KW-1133">Transmembrane helix</keyword>
<evidence type="ECO:0000256" key="2">
    <source>
        <dbReference type="ARBA" id="ARBA00010792"/>
    </source>
</evidence>
<keyword evidence="11" id="KW-1185">Reference proteome</keyword>
<evidence type="ECO:0000259" key="9">
    <source>
        <dbReference type="Pfam" id="PF09335"/>
    </source>
</evidence>
<dbReference type="AlphaFoldDB" id="A0A8E6B763"/>
<dbReference type="InterPro" id="IPR032816">
    <property type="entry name" value="VTT_dom"/>
</dbReference>
<evidence type="ECO:0000256" key="6">
    <source>
        <dbReference type="ARBA" id="ARBA00023136"/>
    </source>
</evidence>
<keyword evidence="6 7" id="KW-0472">Membrane</keyword>
<keyword evidence="4 7" id="KW-0812">Transmembrane</keyword>
<dbReference type="InterPro" id="IPR032818">
    <property type="entry name" value="DedA-like"/>
</dbReference>
<evidence type="ECO:0000256" key="7">
    <source>
        <dbReference type="RuleBase" id="RU367016"/>
    </source>
</evidence>
<comment type="similarity">
    <text evidence="2 7">Belongs to the DedA family.</text>
</comment>
<dbReference type="Proteomes" id="UP000676194">
    <property type="component" value="Chromosome"/>
</dbReference>
<evidence type="ECO:0000256" key="3">
    <source>
        <dbReference type="ARBA" id="ARBA00022475"/>
    </source>
</evidence>
<evidence type="ECO:0000256" key="1">
    <source>
        <dbReference type="ARBA" id="ARBA00004651"/>
    </source>
</evidence>
<evidence type="ECO:0000256" key="5">
    <source>
        <dbReference type="ARBA" id="ARBA00022989"/>
    </source>
</evidence>
<name>A0A8E6B763_9BACT</name>
<dbReference type="EMBL" id="CP074694">
    <property type="protein sequence ID" value="QVL32612.1"/>
    <property type="molecule type" value="Genomic_DNA"/>
</dbReference>
<feature type="compositionally biased region" description="Basic and acidic residues" evidence="8">
    <location>
        <begin position="271"/>
        <end position="284"/>
    </location>
</feature>
<feature type="domain" description="VTT" evidence="9">
    <location>
        <begin position="25"/>
        <end position="153"/>
    </location>
</feature>
<keyword evidence="3 7" id="KW-1003">Cell membrane</keyword>
<feature type="transmembrane region" description="Helical" evidence="7">
    <location>
        <begin position="101"/>
        <end position="126"/>
    </location>
</feature>
<sequence length="292" mass="32385">MVWPDVYHYAIPFFTLILSGFALPVPEEMVLTAAGVLCGRDAQIYWQVMIPVCILGIAIGDSALYFIGWMWGAKLVEKAWIKRKFLSEEKRHKIKQNYNEYGLAIVLFARIVPGVRTPVFLMAGILKLKFLRFMLMDAVCSIPGTIIFFSLGYWFTDQFLAALERVEGNRPLVMVVVLAAIGGYVLYSLKSRKVATGDPSSIPMIGGQLGSIAHHQHARHETEPSQSGKVELVEFKVLPPVEPVPKPVAEIDSLPPIPPIEKPLEVEGCLDLEKPKSPLPKKTELPPPTSAP</sequence>
<dbReference type="PANTHER" id="PTHR30353">
    <property type="entry name" value="INNER MEMBRANE PROTEIN DEDA-RELATED"/>
    <property type="match status" value="1"/>
</dbReference>